<dbReference type="EMBL" id="CAXITT010000593">
    <property type="protein sequence ID" value="CAL1544047.1"/>
    <property type="molecule type" value="Genomic_DNA"/>
</dbReference>
<dbReference type="Gene3D" id="2.30.30.40">
    <property type="entry name" value="SH3 Domains"/>
    <property type="match status" value="1"/>
</dbReference>
<accession>A0AAV2IB40</accession>
<organism evidence="2 3">
    <name type="scientific">Lymnaea stagnalis</name>
    <name type="common">Great pond snail</name>
    <name type="synonym">Helix stagnalis</name>
    <dbReference type="NCBI Taxonomy" id="6523"/>
    <lineage>
        <taxon>Eukaryota</taxon>
        <taxon>Metazoa</taxon>
        <taxon>Spiralia</taxon>
        <taxon>Lophotrochozoa</taxon>
        <taxon>Mollusca</taxon>
        <taxon>Gastropoda</taxon>
        <taxon>Heterobranchia</taxon>
        <taxon>Euthyneura</taxon>
        <taxon>Panpulmonata</taxon>
        <taxon>Hygrophila</taxon>
        <taxon>Lymnaeoidea</taxon>
        <taxon>Lymnaeidae</taxon>
        <taxon>Lymnaea</taxon>
    </lineage>
</organism>
<gene>
    <name evidence="2" type="ORF">GSLYS_00017560001</name>
</gene>
<proteinExistence type="predicted"/>
<protein>
    <recommendedName>
        <fullName evidence="1">MIB/HERC2 domain-containing protein</fullName>
    </recommendedName>
</protein>
<dbReference type="SUPFAM" id="SSF159034">
    <property type="entry name" value="Mib/herc2 domain-like"/>
    <property type="match status" value="1"/>
</dbReference>
<reference evidence="2 3" key="1">
    <citation type="submission" date="2024-04" db="EMBL/GenBank/DDBJ databases">
        <authorList>
            <consortium name="Genoscope - CEA"/>
            <person name="William W."/>
        </authorList>
    </citation>
    <scope>NUCLEOTIDE SEQUENCE [LARGE SCALE GENOMIC DNA]</scope>
</reference>
<dbReference type="InterPro" id="IPR037252">
    <property type="entry name" value="Mib_Herc2_sf"/>
</dbReference>
<evidence type="ECO:0000313" key="3">
    <source>
        <dbReference type="Proteomes" id="UP001497497"/>
    </source>
</evidence>
<dbReference type="InterPro" id="IPR010606">
    <property type="entry name" value="Mib_Herc2"/>
</dbReference>
<dbReference type="GO" id="GO:0004842">
    <property type="term" value="F:ubiquitin-protein transferase activity"/>
    <property type="evidence" value="ECO:0007669"/>
    <property type="project" value="InterPro"/>
</dbReference>
<dbReference type="PANTHER" id="PTHR24202">
    <property type="entry name" value="E3 UBIQUITIN-PROTEIN LIGASE MIB2"/>
    <property type="match status" value="1"/>
</dbReference>
<dbReference type="PROSITE" id="PS51416">
    <property type="entry name" value="MIB_HERC2"/>
    <property type="match status" value="1"/>
</dbReference>
<evidence type="ECO:0000259" key="1">
    <source>
        <dbReference type="PROSITE" id="PS51416"/>
    </source>
</evidence>
<dbReference type="AlphaFoldDB" id="A0AAV2IB40"/>
<dbReference type="GO" id="GO:0016567">
    <property type="term" value="P:protein ubiquitination"/>
    <property type="evidence" value="ECO:0007669"/>
    <property type="project" value="InterPro"/>
</dbReference>
<dbReference type="Pfam" id="PF06701">
    <property type="entry name" value="MIB_HERC2"/>
    <property type="match status" value="1"/>
</dbReference>
<dbReference type="PANTHER" id="PTHR24202:SF4">
    <property type="entry name" value="E3 UBIQUITIN-PROTEIN LIGASE MIB2-RELATED"/>
    <property type="match status" value="1"/>
</dbReference>
<keyword evidence="3" id="KW-1185">Reference proteome</keyword>
<dbReference type="GO" id="GO:0046872">
    <property type="term" value="F:metal ion binding"/>
    <property type="evidence" value="ECO:0007669"/>
    <property type="project" value="InterPro"/>
</dbReference>
<comment type="caution">
    <text evidence="2">The sequence shown here is derived from an EMBL/GenBank/DDBJ whole genome shotgun (WGS) entry which is preliminary data.</text>
</comment>
<dbReference type="FunFam" id="2.30.30.40:FF:000044">
    <property type="entry name" value="E3 ubiquitin-protein ligase MIB2, putative"/>
    <property type="match status" value="1"/>
</dbReference>
<feature type="non-terminal residue" evidence="2">
    <location>
        <position position="94"/>
    </location>
</feature>
<feature type="domain" description="MIB/HERC2" evidence="1">
    <location>
        <begin position="1"/>
        <end position="78"/>
    </location>
</feature>
<evidence type="ECO:0000313" key="2">
    <source>
        <dbReference type="EMBL" id="CAL1544047.1"/>
    </source>
</evidence>
<name>A0AAV2IB40_LYMST</name>
<dbReference type="Proteomes" id="UP001497497">
    <property type="component" value="Unassembled WGS sequence"/>
</dbReference>
<dbReference type="GO" id="GO:0005737">
    <property type="term" value="C:cytoplasm"/>
    <property type="evidence" value="ECO:0007669"/>
    <property type="project" value="TreeGrafter"/>
</dbReference>
<sequence length="94" mass="10202">MDRGSSNVKLGLRVVRGPDWKYGDDDLEGLVGTVVEIGGQNGSEAPENSVVVVWDTGVKCYYRTGHGDSYDLRAFDNIQCGEFCSSTTVCFACK</sequence>